<evidence type="ECO:0000313" key="2">
    <source>
        <dbReference type="Proteomes" id="UP000494165"/>
    </source>
</evidence>
<keyword evidence="2" id="KW-1185">Reference proteome</keyword>
<accession>A0A8S1C0Z5</accession>
<gene>
    <name evidence="1" type="ORF">CLODIP_2_CD15841</name>
</gene>
<reference evidence="1 2" key="1">
    <citation type="submission" date="2020-04" db="EMBL/GenBank/DDBJ databases">
        <authorList>
            <person name="Alioto T."/>
            <person name="Alioto T."/>
            <person name="Gomez Garrido J."/>
        </authorList>
    </citation>
    <scope>NUCLEOTIDE SEQUENCE [LARGE SCALE GENOMIC DNA]</scope>
</reference>
<proteinExistence type="predicted"/>
<sequence length="90" mass="10156">MHQSQWEDHFEYFVDISELFIFERLWGRPNGKQPRPVKIGDHNEQLVCSFADGFGGRNVPHVGERGPSLGLVRLTRTPASATLVMHLAGL</sequence>
<name>A0A8S1C0Z5_9INSE</name>
<evidence type="ECO:0000313" key="1">
    <source>
        <dbReference type="EMBL" id="CAB3361512.1"/>
    </source>
</evidence>
<dbReference type="EMBL" id="CADEPI010000006">
    <property type="protein sequence ID" value="CAB3361512.1"/>
    <property type="molecule type" value="Genomic_DNA"/>
</dbReference>
<organism evidence="1 2">
    <name type="scientific">Cloeon dipterum</name>
    <dbReference type="NCBI Taxonomy" id="197152"/>
    <lineage>
        <taxon>Eukaryota</taxon>
        <taxon>Metazoa</taxon>
        <taxon>Ecdysozoa</taxon>
        <taxon>Arthropoda</taxon>
        <taxon>Hexapoda</taxon>
        <taxon>Insecta</taxon>
        <taxon>Pterygota</taxon>
        <taxon>Palaeoptera</taxon>
        <taxon>Ephemeroptera</taxon>
        <taxon>Pisciforma</taxon>
        <taxon>Baetidae</taxon>
        <taxon>Cloeon</taxon>
    </lineage>
</organism>
<dbReference type="Proteomes" id="UP000494165">
    <property type="component" value="Unassembled WGS sequence"/>
</dbReference>
<comment type="caution">
    <text evidence="1">The sequence shown here is derived from an EMBL/GenBank/DDBJ whole genome shotgun (WGS) entry which is preliminary data.</text>
</comment>
<dbReference type="AlphaFoldDB" id="A0A8S1C0Z5"/>
<protein>
    <submittedName>
        <fullName evidence="1">Uncharacterized protein</fullName>
    </submittedName>
</protein>